<dbReference type="InParanoid" id="D8MAE3"/>
<reference evidence="6" key="1">
    <citation type="submission" date="2010-02" db="EMBL/GenBank/DDBJ databases">
        <title>Sequencing and annotation of the Blastocystis hominis genome.</title>
        <authorList>
            <person name="Wincker P."/>
        </authorList>
    </citation>
    <scope>NUCLEOTIDE SEQUENCE</scope>
    <source>
        <strain evidence="6">Singapore isolate B</strain>
    </source>
</reference>
<dbReference type="OMA" id="EDQYIEC"/>
<keyword evidence="4" id="KW-0804">Transcription</keyword>
<dbReference type="SUPFAM" id="SSF46785">
    <property type="entry name" value="Winged helix' DNA-binding domain"/>
    <property type="match status" value="1"/>
</dbReference>
<keyword evidence="3" id="KW-0240">DNA-directed RNA polymerase</keyword>
<evidence type="ECO:0000256" key="1">
    <source>
        <dbReference type="ARBA" id="ARBA00004123"/>
    </source>
</evidence>
<dbReference type="OrthoDB" id="613763at2759"/>
<evidence type="ECO:0000313" key="6">
    <source>
        <dbReference type="EMBL" id="CBK25032.2"/>
    </source>
</evidence>
<comment type="similarity">
    <text evidence="2">Belongs to the eukaryotic RPC34/RPC39 RNA polymerase subunit family.</text>
</comment>
<dbReference type="GeneID" id="24922991"/>
<dbReference type="EMBL" id="FN668689">
    <property type="protein sequence ID" value="CBK25032.2"/>
    <property type="molecule type" value="Genomic_DNA"/>
</dbReference>
<comment type="subcellular location">
    <subcellularLocation>
        <location evidence="1">Nucleus</location>
    </subcellularLocation>
</comment>
<dbReference type="Gene3D" id="1.10.10.10">
    <property type="entry name" value="Winged helix-like DNA-binding domain superfamily/Winged helix DNA-binding domain"/>
    <property type="match status" value="1"/>
</dbReference>
<dbReference type="RefSeq" id="XP_012899080.1">
    <property type="nucleotide sequence ID" value="XM_013043626.1"/>
</dbReference>
<dbReference type="GO" id="GO:0005654">
    <property type="term" value="C:nucleoplasm"/>
    <property type="evidence" value="ECO:0007669"/>
    <property type="project" value="UniProtKB-ARBA"/>
</dbReference>
<dbReference type="GO" id="GO:0005737">
    <property type="term" value="C:cytoplasm"/>
    <property type="evidence" value="ECO:0007669"/>
    <property type="project" value="UniProtKB-ARBA"/>
</dbReference>
<dbReference type="InterPro" id="IPR007832">
    <property type="entry name" value="RNA_pol_Rpc34"/>
</dbReference>
<accession>D8MAE3</accession>
<evidence type="ECO:0000256" key="3">
    <source>
        <dbReference type="ARBA" id="ARBA00022478"/>
    </source>
</evidence>
<keyword evidence="5" id="KW-0539">Nucleus</keyword>
<organism evidence="6">
    <name type="scientific">Blastocystis hominis</name>
    <dbReference type="NCBI Taxonomy" id="12968"/>
    <lineage>
        <taxon>Eukaryota</taxon>
        <taxon>Sar</taxon>
        <taxon>Stramenopiles</taxon>
        <taxon>Bigyra</taxon>
        <taxon>Opalozoa</taxon>
        <taxon>Opalinata</taxon>
        <taxon>Blastocystidae</taxon>
        <taxon>Blastocystis</taxon>
    </lineage>
</organism>
<evidence type="ECO:0000256" key="4">
    <source>
        <dbReference type="ARBA" id="ARBA00023163"/>
    </source>
</evidence>
<dbReference type="Pfam" id="PF05158">
    <property type="entry name" value="RNA_pol_Rpc34"/>
    <property type="match status" value="1"/>
</dbReference>
<dbReference type="Proteomes" id="UP000008312">
    <property type="component" value="Unassembled WGS sequence"/>
</dbReference>
<evidence type="ECO:0000256" key="2">
    <source>
        <dbReference type="ARBA" id="ARBA00011038"/>
    </source>
</evidence>
<evidence type="ECO:0000256" key="5">
    <source>
        <dbReference type="ARBA" id="ARBA00023242"/>
    </source>
</evidence>
<gene>
    <name evidence="6" type="ORF">GSBLH_T00006867001</name>
</gene>
<protein>
    <recommendedName>
        <fullName evidence="8">DNA-directed RNA polymerase III subunit RPC6</fullName>
    </recommendedName>
</protein>
<dbReference type="AlphaFoldDB" id="D8MAE3"/>
<dbReference type="InterPro" id="IPR036388">
    <property type="entry name" value="WH-like_DNA-bd_sf"/>
</dbReference>
<keyword evidence="7" id="KW-1185">Reference proteome</keyword>
<evidence type="ECO:0000313" key="7">
    <source>
        <dbReference type="Proteomes" id="UP000008312"/>
    </source>
</evidence>
<name>D8MAE3_BLAHO</name>
<dbReference type="InterPro" id="IPR036390">
    <property type="entry name" value="WH_DNA-bd_sf"/>
</dbReference>
<evidence type="ECO:0008006" key="8">
    <source>
        <dbReference type="Google" id="ProtNLM"/>
    </source>
</evidence>
<dbReference type="GO" id="GO:0005666">
    <property type="term" value="C:RNA polymerase III complex"/>
    <property type="evidence" value="ECO:0007669"/>
    <property type="project" value="InterPro"/>
</dbReference>
<dbReference type="InterPro" id="IPR016049">
    <property type="entry name" value="RNA_pol_Rpc34-like"/>
</dbReference>
<dbReference type="GO" id="GO:0006383">
    <property type="term" value="P:transcription by RNA polymerase III"/>
    <property type="evidence" value="ECO:0007669"/>
    <property type="project" value="InterPro"/>
</dbReference>
<dbReference type="PANTHER" id="PTHR12780">
    <property type="entry name" value="RNA POLYMERASE III DNA DIRECTED , 39KD SUBUNIT-RELATED"/>
    <property type="match status" value="1"/>
</dbReference>
<sequence length="170" mass="19861">MENRDLQSVFGEDYQNLVVVIQDLLNEKRIHVLQGPDGYVFQLTTNEEVAKQTLLEKLGEQDMIVYQCIEAAGDQGIWIRDIKVQTSLHASAINRAIEKMVKRKLIKSFKSIASKMKIMYILYDKELPKDITGGPWYVEQEFDLEFINVMSTFVQKVLREDQYIECQYPF</sequence>
<proteinExistence type="inferred from homology"/>
<dbReference type="FunFam" id="1.10.10.10:FF:000116">
    <property type="entry name" value="DNA-directed RNA polymerase III subunit RPC6"/>
    <property type="match status" value="1"/>
</dbReference>